<sequence length="93" mass="9818">MRVYLIARLPIDEPPIPTPMPHRHVLAPLAAAAVFALLAAVNTSAAATLAARLLPVLTFAVGMSAAVNLAARVHLFAWLTVQLERATASREVA</sequence>
<comment type="caution">
    <text evidence="2">The sequence shown here is derived from an EMBL/GenBank/DDBJ whole genome shotgun (WGS) entry which is preliminary data.</text>
</comment>
<name>A0ABV2NUJ3_9CORY</name>
<accession>A0ABV2NUJ3</accession>
<keyword evidence="1" id="KW-0472">Membrane</keyword>
<keyword evidence="3" id="KW-1185">Reference proteome</keyword>
<evidence type="ECO:0000313" key="3">
    <source>
        <dbReference type="Proteomes" id="UP001549139"/>
    </source>
</evidence>
<keyword evidence="1" id="KW-0812">Transmembrane</keyword>
<evidence type="ECO:0000256" key="1">
    <source>
        <dbReference type="SAM" id="Phobius"/>
    </source>
</evidence>
<feature type="transmembrane region" description="Helical" evidence="1">
    <location>
        <begin position="56"/>
        <end position="81"/>
    </location>
</feature>
<gene>
    <name evidence="2" type="ORF">JOF50_000064</name>
</gene>
<dbReference type="EMBL" id="JBEPNZ010000001">
    <property type="protein sequence ID" value="MET3943265.1"/>
    <property type="molecule type" value="Genomic_DNA"/>
</dbReference>
<keyword evidence="1" id="KW-1133">Transmembrane helix</keyword>
<evidence type="ECO:0000313" key="2">
    <source>
        <dbReference type="EMBL" id="MET3943265.1"/>
    </source>
</evidence>
<organism evidence="2 3">
    <name type="scientific">Corynebacterium mucifaciens</name>
    <dbReference type="NCBI Taxonomy" id="57171"/>
    <lineage>
        <taxon>Bacteria</taxon>
        <taxon>Bacillati</taxon>
        <taxon>Actinomycetota</taxon>
        <taxon>Actinomycetes</taxon>
        <taxon>Mycobacteriales</taxon>
        <taxon>Corynebacteriaceae</taxon>
        <taxon>Corynebacterium</taxon>
    </lineage>
</organism>
<protein>
    <submittedName>
        <fullName evidence="2">Uncharacterized protein</fullName>
    </submittedName>
</protein>
<dbReference type="RefSeq" id="WP_210728874.1">
    <property type="nucleotide sequence ID" value="NZ_JAAXPF010000001.1"/>
</dbReference>
<dbReference type="Proteomes" id="UP001549139">
    <property type="component" value="Unassembled WGS sequence"/>
</dbReference>
<reference evidence="2 3" key="1">
    <citation type="submission" date="2024-06" db="EMBL/GenBank/DDBJ databases">
        <title>Sequencing the genomes of 1000 actinobacteria strains.</title>
        <authorList>
            <person name="Klenk H.-P."/>
        </authorList>
    </citation>
    <scope>NUCLEOTIDE SEQUENCE [LARGE SCALE GENOMIC DNA]</scope>
    <source>
        <strain evidence="2 3">DSM 44265</strain>
    </source>
</reference>
<proteinExistence type="predicted"/>